<gene>
    <name evidence="1" type="ORF">Goarm_014343</name>
</gene>
<accession>A0A7J9J5S3</accession>
<dbReference type="AlphaFoldDB" id="A0A7J9J5S3"/>
<dbReference type="Proteomes" id="UP000593575">
    <property type="component" value="Unassembled WGS sequence"/>
</dbReference>
<reference evidence="1 2" key="1">
    <citation type="journal article" date="2019" name="Genome Biol. Evol.">
        <title>Insights into the evolution of the New World diploid cottons (Gossypium, subgenus Houzingenia) based on genome sequencing.</title>
        <authorList>
            <person name="Grover C.E."/>
            <person name="Arick M.A. 2nd"/>
            <person name="Thrash A."/>
            <person name="Conover J.L."/>
            <person name="Sanders W.S."/>
            <person name="Peterson D.G."/>
            <person name="Frelichowski J.E."/>
            <person name="Scheffler J.A."/>
            <person name="Scheffler B.E."/>
            <person name="Wendel J.F."/>
        </authorList>
    </citation>
    <scope>NUCLEOTIDE SEQUENCE [LARGE SCALE GENOMIC DNA]</scope>
    <source>
        <strain evidence="1">6</strain>
        <tissue evidence="1">Leaf</tissue>
    </source>
</reference>
<evidence type="ECO:0000313" key="2">
    <source>
        <dbReference type="Proteomes" id="UP000593575"/>
    </source>
</evidence>
<evidence type="ECO:0000313" key="1">
    <source>
        <dbReference type="EMBL" id="MBA0829760.1"/>
    </source>
</evidence>
<name>A0A7J9J5S3_9ROSI</name>
<dbReference type="EMBL" id="JABFAE010000006">
    <property type="protein sequence ID" value="MBA0829760.1"/>
    <property type="molecule type" value="Genomic_DNA"/>
</dbReference>
<organism evidence="1 2">
    <name type="scientific">Gossypium armourianum</name>
    <dbReference type="NCBI Taxonomy" id="34283"/>
    <lineage>
        <taxon>Eukaryota</taxon>
        <taxon>Viridiplantae</taxon>
        <taxon>Streptophyta</taxon>
        <taxon>Embryophyta</taxon>
        <taxon>Tracheophyta</taxon>
        <taxon>Spermatophyta</taxon>
        <taxon>Magnoliopsida</taxon>
        <taxon>eudicotyledons</taxon>
        <taxon>Gunneridae</taxon>
        <taxon>Pentapetalae</taxon>
        <taxon>rosids</taxon>
        <taxon>malvids</taxon>
        <taxon>Malvales</taxon>
        <taxon>Malvaceae</taxon>
        <taxon>Malvoideae</taxon>
        <taxon>Gossypium</taxon>
    </lineage>
</organism>
<sequence length="44" mass="4990">MVEIMLSLEVKRRIRMGFGSMLSLDVVDGKSRRMGLSKSMLMLS</sequence>
<protein>
    <submittedName>
        <fullName evidence="1">Uncharacterized protein</fullName>
    </submittedName>
</protein>
<proteinExistence type="predicted"/>
<comment type="caution">
    <text evidence="1">The sequence shown here is derived from an EMBL/GenBank/DDBJ whole genome shotgun (WGS) entry which is preliminary data.</text>
</comment>
<keyword evidence="2" id="KW-1185">Reference proteome</keyword>